<accession>A0ACB8XY81</accession>
<dbReference type="EMBL" id="CM042046">
    <property type="protein sequence ID" value="KAI3676226.1"/>
    <property type="molecule type" value="Genomic_DNA"/>
</dbReference>
<protein>
    <submittedName>
        <fullName evidence="1">Uncharacterized protein</fullName>
    </submittedName>
</protein>
<reference evidence="1 2" key="2">
    <citation type="journal article" date="2022" name="Mol. Ecol. Resour.">
        <title>The genomes of chicory, endive, great burdock and yacon provide insights into Asteraceae paleo-polyploidization history and plant inulin production.</title>
        <authorList>
            <person name="Fan W."/>
            <person name="Wang S."/>
            <person name="Wang H."/>
            <person name="Wang A."/>
            <person name="Jiang F."/>
            <person name="Liu H."/>
            <person name="Zhao H."/>
            <person name="Xu D."/>
            <person name="Zhang Y."/>
        </authorList>
    </citation>
    <scope>NUCLEOTIDE SEQUENCE [LARGE SCALE GENOMIC DNA]</scope>
    <source>
        <strain evidence="2">cv. Yunnan</strain>
        <tissue evidence="1">Leaves</tissue>
    </source>
</reference>
<organism evidence="1 2">
    <name type="scientific">Smallanthus sonchifolius</name>
    <dbReference type="NCBI Taxonomy" id="185202"/>
    <lineage>
        <taxon>Eukaryota</taxon>
        <taxon>Viridiplantae</taxon>
        <taxon>Streptophyta</taxon>
        <taxon>Embryophyta</taxon>
        <taxon>Tracheophyta</taxon>
        <taxon>Spermatophyta</taxon>
        <taxon>Magnoliopsida</taxon>
        <taxon>eudicotyledons</taxon>
        <taxon>Gunneridae</taxon>
        <taxon>Pentapetalae</taxon>
        <taxon>asterids</taxon>
        <taxon>campanulids</taxon>
        <taxon>Asterales</taxon>
        <taxon>Asteraceae</taxon>
        <taxon>Asteroideae</taxon>
        <taxon>Heliantheae alliance</taxon>
        <taxon>Millerieae</taxon>
        <taxon>Smallanthus</taxon>
    </lineage>
</organism>
<proteinExistence type="predicted"/>
<reference evidence="2" key="1">
    <citation type="journal article" date="2022" name="Mol. Ecol. Resour.">
        <title>The genomes of chicory, endive, great burdock and yacon provide insights into Asteraceae palaeo-polyploidization history and plant inulin production.</title>
        <authorList>
            <person name="Fan W."/>
            <person name="Wang S."/>
            <person name="Wang H."/>
            <person name="Wang A."/>
            <person name="Jiang F."/>
            <person name="Liu H."/>
            <person name="Zhao H."/>
            <person name="Xu D."/>
            <person name="Zhang Y."/>
        </authorList>
    </citation>
    <scope>NUCLEOTIDE SEQUENCE [LARGE SCALE GENOMIC DNA]</scope>
    <source>
        <strain evidence="2">cv. Yunnan</strain>
    </source>
</reference>
<evidence type="ECO:0000313" key="1">
    <source>
        <dbReference type="EMBL" id="KAI3676226.1"/>
    </source>
</evidence>
<gene>
    <name evidence="1" type="ORF">L1987_85827</name>
</gene>
<keyword evidence="2" id="KW-1185">Reference proteome</keyword>
<sequence>MMHNVQANVSGKESMSINMLHFPSTSPPTTTCQRLRYNFKHRSHHVNDNVEEMDDVEAAKLRSKFIQVLSSRRSAQGNYEMELGDVNVEIIRKQSIVWELFGN</sequence>
<dbReference type="Proteomes" id="UP001056120">
    <property type="component" value="Linkage Group LG29"/>
</dbReference>
<evidence type="ECO:0000313" key="2">
    <source>
        <dbReference type="Proteomes" id="UP001056120"/>
    </source>
</evidence>
<comment type="caution">
    <text evidence="1">The sequence shown here is derived from an EMBL/GenBank/DDBJ whole genome shotgun (WGS) entry which is preliminary data.</text>
</comment>
<name>A0ACB8XY81_9ASTR</name>